<keyword evidence="2" id="KW-1185">Reference proteome</keyword>
<reference evidence="1 2" key="1">
    <citation type="submission" date="2020-04" db="EMBL/GenBank/DDBJ databases">
        <title>Advantages and limits of metagenomic assembly and binning of a giant virus.</title>
        <authorList>
            <person name="Schulz F."/>
            <person name="Andreani J."/>
            <person name="Francis R."/>
            <person name="Boudjemaa H."/>
            <person name="Bou Khalil J.Y."/>
            <person name="Lee J."/>
            <person name="La Scola B."/>
            <person name="Woyke T."/>
        </authorList>
    </citation>
    <scope>NUCLEOTIDE SEQUENCE [LARGE SCALE GENOMIC DNA]</scope>
    <source>
        <strain evidence="1 2">FV1/VV64</strain>
    </source>
</reference>
<dbReference type="Proteomes" id="UP001162001">
    <property type="component" value="Segment"/>
</dbReference>
<dbReference type="EMBL" id="MT418680">
    <property type="protein sequence ID" value="QKF93459.1"/>
    <property type="molecule type" value="Genomic_DNA"/>
</dbReference>
<evidence type="ECO:0000313" key="2">
    <source>
        <dbReference type="Proteomes" id="UP001162001"/>
    </source>
</evidence>
<evidence type="ECO:0000313" key="1">
    <source>
        <dbReference type="EMBL" id="QKF93459.1"/>
    </source>
</evidence>
<feature type="non-terminal residue" evidence="1">
    <location>
        <position position="237"/>
    </location>
</feature>
<sequence>MLSFNKNNKHLNLTLKEPTKSFSYELCSVFNNRYFTSSRGVDELLQRNIEETKNLISNKSNKVVNYDDLELASKKNPLFLFSECFSCECGLNRNKSGIFRNYMENKTVELVKKYYGTHKKLTYTSFLPGYLFQDIVLLTAINDVVDFDCEFTINLIGNVHDYLDVIVDHDKNPNAKNNCITFDYQDQNFDREAWVKLFTYRMIKFLEWLKCIGMNVNVNLYSGYQDFINECNSYNSL</sequence>
<protein>
    <submittedName>
        <fullName evidence="1">Uncharacterized protein</fullName>
    </submittedName>
</protein>
<accession>A0A7D3QVC1</accession>
<proteinExistence type="predicted"/>
<organism evidence="1 2">
    <name type="scientific">Fadolivirus FV1/VV64</name>
    <dbReference type="NCBI Taxonomy" id="3070911"/>
    <lineage>
        <taxon>Viruses</taxon>
        <taxon>Varidnaviria</taxon>
        <taxon>Bamfordvirae</taxon>
        <taxon>Nucleocytoviricota</taxon>
        <taxon>Megaviricetes</taxon>
        <taxon>Imitervirales</taxon>
        <taxon>Mimiviridae</taxon>
        <taxon>Klosneuvirinae</taxon>
        <taxon>Fadolivirus</taxon>
        <taxon>Fadolivirus algeromassiliense</taxon>
    </lineage>
</organism>
<gene>
    <name evidence="1" type="ORF">Fadolivirus_1_1</name>
</gene>
<name>A0A7D3QVC1_9VIRU</name>